<comment type="caution">
    <text evidence="3">The sequence shown here is derived from an EMBL/GenBank/DDBJ whole genome shotgun (WGS) entry which is preliminary data.</text>
</comment>
<gene>
    <name evidence="3" type="ORF">BH720_04570</name>
</gene>
<dbReference type="Gene3D" id="1.10.2090.10">
    <property type="entry name" value="Orange carotenoid-binding protein, N-terminal domain"/>
    <property type="match status" value="1"/>
</dbReference>
<dbReference type="STRING" id="1781255.BH720_04570"/>
<evidence type="ECO:0000313" key="3">
    <source>
        <dbReference type="EMBL" id="OEJ76449.1"/>
    </source>
</evidence>
<dbReference type="EMBL" id="MJGC01000038">
    <property type="protein sequence ID" value="OEJ76449.1"/>
    <property type="molecule type" value="Genomic_DNA"/>
</dbReference>
<protein>
    <submittedName>
        <fullName evidence="3">Orange carotenoid protein</fullName>
    </submittedName>
</protein>
<sequence length="159" mass="17824">MTSINTDPNQKALQKFNSLSVDDRLAFLWFVYTEMGESITPAAPGSAAPEIAEGLFNQVKEKSHDEQLQVMRDLVNNADTLICREYGSFSDNTKLLFWYRLSQGMESQIIVPMPPNYEMAEAGDELLEQLKGFDFNQQITFLRDSVMGMGAEPKGGSDI</sequence>
<dbReference type="GO" id="GO:0031404">
    <property type="term" value="F:chloride ion binding"/>
    <property type="evidence" value="ECO:0007669"/>
    <property type="project" value="InterPro"/>
</dbReference>
<reference evidence="3" key="1">
    <citation type="submission" date="2016-09" db="EMBL/GenBank/DDBJ databases">
        <title>Draft genome of thermotolerant cyanobacterium Desertifilum sp. strain IPPAS B-1220.</title>
        <authorList>
            <person name="Sinetova M.A."/>
            <person name="Bolakhan K."/>
            <person name="Zayadan B.K."/>
            <person name="Mironov K.S."/>
            <person name="Ustinova V."/>
            <person name="Kupriyanova E.V."/>
            <person name="Sidorov R.A."/>
            <person name="Skrypnik A.N."/>
            <person name="Gogoleva N.E."/>
            <person name="Gogolev Y.V."/>
            <person name="Los D.A."/>
        </authorList>
    </citation>
    <scope>NUCLEOTIDE SEQUENCE [LARGE SCALE GENOMIC DNA]</scope>
    <source>
        <strain evidence="3">IPPAS B-1220</strain>
    </source>
</reference>
<dbReference type="OrthoDB" id="511607at2"/>
<proteinExistence type="inferred from homology"/>
<evidence type="ECO:0000256" key="1">
    <source>
        <dbReference type="PROSITE-ProRule" id="PRU01109"/>
    </source>
</evidence>
<dbReference type="RefSeq" id="WP_069965979.1">
    <property type="nucleotide sequence ID" value="NZ_CM124774.1"/>
</dbReference>
<dbReference type="AlphaFoldDB" id="A0A1E5QP72"/>
<keyword evidence="1" id="KW-0472">Membrane</keyword>
<keyword evidence="1" id="KW-0042">Antenna complex</keyword>
<organism evidence="3">
    <name type="scientific">Desertifilum tharense IPPAS B-1220</name>
    <dbReference type="NCBI Taxonomy" id="1781255"/>
    <lineage>
        <taxon>Bacteria</taxon>
        <taxon>Bacillati</taxon>
        <taxon>Cyanobacteriota</taxon>
        <taxon>Cyanophyceae</taxon>
        <taxon>Desertifilales</taxon>
        <taxon>Desertifilaceae</taxon>
        <taxon>Desertifilum</taxon>
    </lineage>
</organism>
<dbReference type="SUPFAM" id="SSF81930">
    <property type="entry name" value="Orange carotenoid protein, N-terminal domain"/>
    <property type="match status" value="1"/>
</dbReference>
<keyword evidence="1" id="KW-0793">Thylakoid</keyword>
<accession>A0A1E5QP72</accession>
<evidence type="ECO:0000259" key="2">
    <source>
        <dbReference type="PROSITE" id="PS51773"/>
    </source>
</evidence>
<dbReference type="PROSITE" id="PS51773">
    <property type="entry name" value="OCP_N"/>
    <property type="match status" value="1"/>
</dbReference>
<comment type="similarity">
    <text evidence="1">Belongs to the orange carotenoid-binding protein family.</text>
</comment>
<dbReference type="GO" id="GO:0030089">
    <property type="term" value="C:phycobilisome"/>
    <property type="evidence" value="ECO:0007669"/>
    <property type="project" value="UniProtKB-UniRule"/>
</dbReference>
<dbReference type="InterPro" id="IPR036917">
    <property type="entry name" value="Orange_carotenoid-bd_N_sf"/>
</dbReference>
<dbReference type="Pfam" id="PF09150">
    <property type="entry name" value="Carot_N"/>
    <property type="match status" value="1"/>
</dbReference>
<name>A0A1E5QP72_9CYAN</name>
<feature type="domain" description="OCP N-terminal" evidence="2">
    <location>
        <begin position="6"/>
        <end position="157"/>
    </location>
</feature>
<dbReference type="InterPro" id="IPR015233">
    <property type="entry name" value="Orange_carotenoid-bd_N"/>
</dbReference>
<keyword evidence="1" id="KW-0605">Phycobilisome</keyword>
<dbReference type="GO" id="GO:0016037">
    <property type="term" value="P:light absorption"/>
    <property type="evidence" value="ECO:0007669"/>
    <property type="project" value="UniProtKB-UniRule"/>
</dbReference>
<keyword evidence="1" id="KW-0157">Chromophore</keyword>